<sequence>MNLIITMLKRINDWVAIIAGIALLAGVGLICAEILMRAMGVHFTGSDEISGYLMASISSWGISYALLNRAHVRIDILRDKTSKSFRCVFDLIAIASVSFVAIYVATKVVSVIDKSLRSGALANTALETPLIIPQSIWFAGWIWFAISSTLLFLVGLSLFFTRRFDQVDRVIGTESEV</sequence>
<feature type="transmembrane region" description="Helical" evidence="9">
    <location>
        <begin position="12"/>
        <end position="37"/>
    </location>
</feature>
<dbReference type="GO" id="GO:0015740">
    <property type="term" value="P:C4-dicarboxylate transport"/>
    <property type="evidence" value="ECO:0007669"/>
    <property type="project" value="TreeGrafter"/>
</dbReference>
<dbReference type="PANTHER" id="PTHR35011:SF10">
    <property type="entry name" value="TRAP TRANSPORTER SMALL PERMEASE PROTEIN"/>
    <property type="match status" value="1"/>
</dbReference>
<evidence type="ECO:0000256" key="8">
    <source>
        <dbReference type="ARBA" id="ARBA00038436"/>
    </source>
</evidence>
<evidence type="ECO:0000256" key="4">
    <source>
        <dbReference type="ARBA" id="ARBA00022519"/>
    </source>
</evidence>
<keyword evidence="2 9" id="KW-0813">Transport</keyword>
<organism evidence="11 12">
    <name type="scientific">Vibrio viridaestus</name>
    <dbReference type="NCBI Taxonomy" id="2487322"/>
    <lineage>
        <taxon>Bacteria</taxon>
        <taxon>Pseudomonadati</taxon>
        <taxon>Pseudomonadota</taxon>
        <taxon>Gammaproteobacteria</taxon>
        <taxon>Vibrionales</taxon>
        <taxon>Vibrionaceae</taxon>
        <taxon>Vibrio</taxon>
    </lineage>
</organism>
<keyword evidence="6 9" id="KW-1133">Transmembrane helix</keyword>
<feature type="transmembrane region" description="Helical" evidence="9">
    <location>
        <begin position="49"/>
        <end position="67"/>
    </location>
</feature>
<evidence type="ECO:0000256" key="9">
    <source>
        <dbReference type="RuleBase" id="RU369079"/>
    </source>
</evidence>
<evidence type="ECO:0000256" key="5">
    <source>
        <dbReference type="ARBA" id="ARBA00022692"/>
    </source>
</evidence>
<evidence type="ECO:0000256" key="3">
    <source>
        <dbReference type="ARBA" id="ARBA00022475"/>
    </source>
</evidence>
<evidence type="ECO:0000256" key="7">
    <source>
        <dbReference type="ARBA" id="ARBA00023136"/>
    </source>
</evidence>
<feature type="transmembrane region" description="Helical" evidence="9">
    <location>
        <begin position="136"/>
        <end position="160"/>
    </location>
</feature>
<comment type="subunit">
    <text evidence="9">The complex comprises the extracytoplasmic solute receptor protein and the two transmembrane proteins.</text>
</comment>
<dbReference type="AlphaFoldDB" id="A0A3N9TFF2"/>
<proteinExistence type="inferred from homology"/>
<comment type="similarity">
    <text evidence="8 9">Belongs to the TRAP transporter small permease family.</text>
</comment>
<evidence type="ECO:0000259" key="10">
    <source>
        <dbReference type="Pfam" id="PF04290"/>
    </source>
</evidence>
<feature type="transmembrane region" description="Helical" evidence="9">
    <location>
        <begin position="88"/>
        <end position="106"/>
    </location>
</feature>
<evidence type="ECO:0000256" key="2">
    <source>
        <dbReference type="ARBA" id="ARBA00022448"/>
    </source>
</evidence>
<dbReference type="EMBL" id="RJVQ01000005">
    <property type="protein sequence ID" value="RQW62604.1"/>
    <property type="molecule type" value="Genomic_DNA"/>
</dbReference>
<evidence type="ECO:0000256" key="6">
    <source>
        <dbReference type="ARBA" id="ARBA00022989"/>
    </source>
</evidence>
<dbReference type="Proteomes" id="UP000281112">
    <property type="component" value="Unassembled WGS sequence"/>
</dbReference>
<dbReference type="InterPro" id="IPR007387">
    <property type="entry name" value="TRAP_DctQ"/>
</dbReference>
<keyword evidence="12" id="KW-1185">Reference proteome</keyword>
<keyword evidence="7 9" id="KW-0472">Membrane</keyword>
<evidence type="ECO:0000313" key="12">
    <source>
        <dbReference type="Proteomes" id="UP000281112"/>
    </source>
</evidence>
<evidence type="ECO:0000313" key="11">
    <source>
        <dbReference type="EMBL" id="RQW62604.1"/>
    </source>
</evidence>
<dbReference type="InterPro" id="IPR055348">
    <property type="entry name" value="DctQ"/>
</dbReference>
<dbReference type="GO" id="GO:0005886">
    <property type="term" value="C:plasma membrane"/>
    <property type="evidence" value="ECO:0007669"/>
    <property type="project" value="UniProtKB-SubCell"/>
</dbReference>
<feature type="domain" description="Tripartite ATP-independent periplasmic transporters DctQ component" evidence="10">
    <location>
        <begin position="27"/>
        <end position="147"/>
    </location>
</feature>
<protein>
    <recommendedName>
        <fullName evidence="9">TRAP transporter small permease protein</fullName>
    </recommendedName>
</protein>
<comment type="caution">
    <text evidence="11">The sequence shown here is derived from an EMBL/GenBank/DDBJ whole genome shotgun (WGS) entry which is preliminary data.</text>
</comment>
<reference evidence="11 12" key="1">
    <citation type="submission" date="2018-11" db="EMBL/GenBank/DDBJ databases">
        <title>Vibrio LJC006 sp. nov., isolated from seawater during the bloom of the enteromorpha.</title>
        <authorList>
            <person name="Liang J."/>
        </authorList>
    </citation>
    <scope>NUCLEOTIDE SEQUENCE [LARGE SCALE GENOMIC DNA]</scope>
    <source>
        <strain evidence="11 12">LJC006</strain>
    </source>
</reference>
<dbReference type="GO" id="GO:0022857">
    <property type="term" value="F:transmembrane transporter activity"/>
    <property type="evidence" value="ECO:0007669"/>
    <property type="project" value="UniProtKB-UniRule"/>
</dbReference>
<dbReference type="Pfam" id="PF04290">
    <property type="entry name" value="DctQ"/>
    <property type="match status" value="1"/>
</dbReference>
<evidence type="ECO:0000256" key="1">
    <source>
        <dbReference type="ARBA" id="ARBA00004429"/>
    </source>
</evidence>
<dbReference type="RefSeq" id="WP_124937598.1">
    <property type="nucleotide sequence ID" value="NZ_RJVQ01000005.1"/>
</dbReference>
<accession>A0A3N9TFF2</accession>
<keyword evidence="5 9" id="KW-0812">Transmembrane</keyword>
<name>A0A3N9TFF2_9VIBR</name>
<dbReference type="PANTHER" id="PTHR35011">
    <property type="entry name" value="2,3-DIKETO-L-GULONATE TRAP TRANSPORTER SMALL PERMEASE PROTEIN YIAM"/>
    <property type="match status" value="1"/>
</dbReference>
<gene>
    <name evidence="11" type="ORF">EES38_12830</name>
</gene>
<dbReference type="OrthoDB" id="6160477at2"/>
<keyword evidence="3" id="KW-1003">Cell membrane</keyword>
<comment type="function">
    <text evidence="9">Part of the tripartite ATP-independent periplasmic (TRAP) transport system.</text>
</comment>
<comment type="subcellular location">
    <subcellularLocation>
        <location evidence="1 9">Cell inner membrane</location>
        <topology evidence="1 9">Multi-pass membrane protein</topology>
    </subcellularLocation>
</comment>
<keyword evidence="4 9" id="KW-0997">Cell inner membrane</keyword>